<evidence type="ECO:0000313" key="2">
    <source>
        <dbReference type="Proteomes" id="UP001558632"/>
    </source>
</evidence>
<reference evidence="1 2" key="1">
    <citation type="submission" date="2024-07" db="EMBL/GenBank/DDBJ databases">
        <title>Enhanced genomic and transcriptomic resources for Trichinella pseudospiralis and T. spiralis underpin the discovery of pronounced molecular differences between stages and species.</title>
        <authorList>
            <person name="Pasi K.K."/>
            <person name="La Rosa G."/>
            <person name="Gomez-Morales M.A."/>
            <person name="Tosini F."/>
            <person name="Sumanam S."/>
            <person name="Young N.D."/>
            <person name="Chang B.C."/>
            <person name="Robin G.B."/>
        </authorList>
    </citation>
    <scope>NUCLEOTIDE SEQUENCE [LARGE SCALE GENOMIC DNA]</scope>
    <source>
        <strain evidence="1">ISS534</strain>
    </source>
</reference>
<protein>
    <submittedName>
        <fullName evidence="1">14-3-3-like protein</fullName>
    </submittedName>
</protein>
<name>A0ABR3K451_TRISP</name>
<comment type="caution">
    <text evidence="1">The sequence shown here is derived from an EMBL/GenBank/DDBJ whole genome shotgun (WGS) entry which is preliminary data.</text>
</comment>
<accession>A0ABR3K451</accession>
<dbReference type="EMBL" id="JBEUSY010000490">
    <property type="protein sequence ID" value="KAL1229412.1"/>
    <property type="molecule type" value="Genomic_DNA"/>
</dbReference>
<proteinExistence type="predicted"/>
<organism evidence="1 2">
    <name type="scientific">Trichinella spiralis</name>
    <name type="common">Trichina worm</name>
    <dbReference type="NCBI Taxonomy" id="6334"/>
    <lineage>
        <taxon>Eukaryota</taxon>
        <taxon>Metazoa</taxon>
        <taxon>Ecdysozoa</taxon>
        <taxon>Nematoda</taxon>
        <taxon>Enoplea</taxon>
        <taxon>Dorylaimia</taxon>
        <taxon>Trichinellida</taxon>
        <taxon>Trichinellidae</taxon>
        <taxon>Trichinella</taxon>
    </lineage>
</organism>
<evidence type="ECO:0000313" key="1">
    <source>
        <dbReference type="EMBL" id="KAL1229412.1"/>
    </source>
</evidence>
<sequence>MSGGVEQTASNQSPTPSCLPDCYFFAVSRIQKSLRKDCDPPIDLGMDHCQPSRHSGLKSSVFFYSSSPFYGYMRPNH</sequence>
<dbReference type="Proteomes" id="UP001558632">
    <property type="component" value="Unassembled WGS sequence"/>
</dbReference>
<gene>
    <name evidence="1" type="ORF">TSPI_04540</name>
</gene>
<keyword evidence="2" id="KW-1185">Reference proteome</keyword>